<dbReference type="InterPro" id="IPR001670">
    <property type="entry name" value="ADH_Fe/GldA"/>
</dbReference>
<accession>A0A6A0BGI1</accession>
<evidence type="ECO:0000256" key="4">
    <source>
        <dbReference type="ARBA" id="ARBA00023027"/>
    </source>
</evidence>
<evidence type="ECO:0000256" key="7">
    <source>
        <dbReference type="ARBA" id="ARBA00035645"/>
    </source>
</evidence>
<dbReference type="PIRSF" id="PIRSF000111">
    <property type="entry name" value="ALDH_ADH"/>
    <property type="match status" value="1"/>
</dbReference>
<dbReference type="Pfam" id="PF00465">
    <property type="entry name" value="Fe-ADH"/>
    <property type="match status" value="1"/>
</dbReference>
<dbReference type="EMBL" id="BLLI01000084">
    <property type="protein sequence ID" value="GFH43371.1"/>
    <property type="molecule type" value="Genomic_DNA"/>
</dbReference>
<dbReference type="PANTHER" id="PTHR11496:SF83">
    <property type="entry name" value="HYDROXYACID-OXOACID TRANSHYDROGENASE, MITOCHONDRIAL"/>
    <property type="match status" value="1"/>
</dbReference>
<dbReference type="InterPro" id="IPR016163">
    <property type="entry name" value="Ald_DH_C"/>
</dbReference>
<keyword evidence="13" id="KW-1185">Reference proteome</keyword>
<dbReference type="PROSITE" id="PS00060">
    <property type="entry name" value="ADH_IRON_2"/>
    <property type="match status" value="1"/>
</dbReference>
<dbReference type="SUPFAM" id="SSF53720">
    <property type="entry name" value="ALDH-like"/>
    <property type="match status" value="1"/>
</dbReference>
<dbReference type="SUPFAM" id="SSF56796">
    <property type="entry name" value="Dehydroquinate synthase-like"/>
    <property type="match status" value="1"/>
</dbReference>
<evidence type="ECO:0000259" key="10">
    <source>
        <dbReference type="Pfam" id="PF00465"/>
    </source>
</evidence>
<name>A0A6A0BGI1_9LACT</name>
<dbReference type="NCBIfam" id="NF010378">
    <property type="entry name" value="PRK13805.1"/>
    <property type="match status" value="1"/>
</dbReference>
<evidence type="ECO:0000256" key="3">
    <source>
        <dbReference type="ARBA" id="ARBA00023004"/>
    </source>
</evidence>
<sequence>MATKVEKTETFDVAGMIDGLAAKGAKALKALEKLNQEQVDHIVHEMAMAALDKHMPLAKLAVEETGRGVYEDKAIKNMYASEYIWNAIKDNKTVGVIAEDKEAGIVEIAEPVGVICGVTPTTNPTSTTIFKSMIAIKTRNPIIFAFHPSAQKSSAAAAQVVLDAAIAAGAPEDCIQWVETPSIEATGLLMNHPTVATVLATGGGAMVKSAYSTGKPALGVGPGNTPSYITKTAKIKRAVNDLFLSKTFDNGMICASEQAVIVDTEVYDEVKAEFLAHSAYIVSSKDELKKLEAAVMLPDGHAVNPKIVGFSAKYIAELAGIKVPAETKMLIAEIGGVGADYPLSREKLSPVLAMVKADSTEKGLDLCEAMLDLGGLGHTAVIHTEDEELALNFGIRMKACRILVNTPAAEGGIGNIYNEMIPSLTLGCGSYGHNSVSHNVSAVDLINVKTLAKRRNNMQWFKLPPKVYFEKNSITYLQQIKAERVMLVCDPGMVQFGYADLVRKQLEKNPNDPRVEVFSDVEPNPSTNTVYKGLEVFNSFQPDTVIALGGGSAMDAAKGMWMFFEHPDTNFFGAKQKFLDIRKRAYKINYAEKATFICIPTTSGTGSEVTPFAVITDSDDHTKYPLADYALTPDVAIIDPQLVMSVPAGVSADTGMDVLTHAIESYVSVMASDYTRGLSLQAIKIVFEYLEQSVKTGDELAREKMHNASTMAGMAFANAFLGICHSIAHKVGGAWNIPHGRTNAILLPHIIRYNAKDPQKHAMFPKYDFFRADEDYADIARFLGLKGNTTAELVEALAVAVYELGVKTGIEMNWKAQGLTKKQMEAEIDHLAEKAYEDQCTTANPKEPLISELKGIIEVAYDYKG</sequence>
<protein>
    <recommendedName>
        <fullName evidence="8">Aldehyde-alcohol dehydrogenase</fullName>
    </recommendedName>
</protein>
<organism evidence="12 13">
    <name type="scientific">Pseudolactococcus hodotermopsidis</name>
    <dbReference type="NCBI Taxonomy" id="2709157"/>
    <lineage>
        <taxon>Bacteria</taxon>
        <taxon>Bacillati</taxon>
        <taxon>Bacillota</taxon>
        <taxon>Bacilli</taxon>
        <taxon>Lactobacillales</taxon>
        <taxon>Streptococcaceae</taxon>
        <taxon>Pseudolactococcus</taxon>
    </lineage>
</organism>
<feature type="domain" description="Alcohol dehydrogenase iron-type/glycerol dehydrogenase GldA" evidence="10">
    <location>
        <begin position="464"/>
        <end position="640"/>
    </location>
</feature>
<dbReference type="GO" id="GO:0046872">
    <property type="term" value="F:metal ion binding"/>
    <property type="evidence" value="ECO:0007669"/>
    <property type="project" value="InterPro"/>
</dbReference>
<dbReference type="InterPro" id="IPR056798">
    <property type="entry name" value="ADH_Fe_C"/>
</dbReference>
<dbReference type="Pfam" id="PF00171">
    <property type="entry name" value="Aldedh"/>
    <property type="match status" value="1"/>
</dbReference>
<evidence type="ECO:0000259" key="9">
    <source>
        <dbReference type="Pfam" id="PF00171"/>
    </source>
</evidence>
<keyword evidence="3" id="KW-0408">Iron</keyword>
<dbReference type="InterPro" id="IPR034789">
    <property type="entry name" value="AAD_C"/>
</dbReference>
<dbReference type="Pfam" id="PF25137">
    <property type="entry name" value="ADH_Fe_C"/>
    <property type="match status" value="1"/>
</dbReference>
<evidence type="ECO:0000256" key="1">
    <source>
        <dbReference type="ARBA" id="ARBA00001954"/>
    </source>
</evidence>
<evidence type="ECO:0000256" key="2">
    <source>
        <dbReference type="ARBA" id="ARBA00023002"/>
    </source>
</evidence>
<evidence type="ECO:0000259" key="11">
    <source>
        <dbReference type="Pfam" id="PF25137"/>
    </source>
</evidence>
<keyword evidence="5" id="KW-0511">Multifunctional enzyme</keyword>
<evidence type="ECO:0000256" key="8">
    <source>
        <dbReference type="PIRNR" id="PIRNR000111"/>
    </source>
</evidence>
<evidence type="ECO:0000256" key="5">
    <source>
        <dbReference type="ARBA" id="ARBA00023268"/>
    </source>
</evidence>
<dbReference type="InterPro" id="IPR015590">
    <property type="entry name" value="Aldehyde_DH_dom"/>
</dbReference>
<comment type="similarity">
    <text evidence="6 8">In the N-terminal section; belongs to the aldehyde dehydrogenase family.</text>
</comment>
<dbReference type="RefSeq" id="WP_172209807.1">
    <property type="nucleotide sequence ID" value="NZ_BLLI01000084.1"/>
</dbReference>
<gene>
    <name evidence="12" type="primary">aad</name>
    <name evidence="12" type="ORF">Hs30E_19220</name>
</gene>
<dbReference type="GO" id="GO:0008774">
    <property type="term" value="F:acetaldehyde dehydrogenase (acetylating) activity"/>
    <property type="evidence" value="ECO:0007669"/>
    <property type="project" value="UniProtKB-UniRule"/>
</dbReference>
<feature type="domain" description="Fe-containing alcohol dehydrogenase-like C-terminal" evidence="11">
    <location>
        <begin position="652"/>
        <end position="860"/>
    </location>
</feature>
<dbReference type="Gene3D" id="1.20.1090.10">
    <property type="entry name" value="Dehydroquinate synthase-like - alpha domain"/>
    <property type="match status" value="1"/>
</dbReference>
<dbReference type="GO" id="GO:0004022">
    <property type="term" value="F:alcohol dehydrogenase (NAD+) activity"/>
    <property type="evidence" value="ECO:0007669"/>
    <property type="project" value="UniProtKB-UniRule"/>
</dbReference>
<dbReference type="GO" id="GO:0015976">
    <property type="term" value="P:carbon utilization"/>
    <property type="evidence" value="ECO:0007669"/>
    <property type="project" value="InterPro"/>
</dbReference>
<dbReference type="InterPro" id="IPR039697">
    <property type="entry name" value="Alcohol_dehydrogenase_Fe"/>
</dbReference>
<feature type="domain" description="Aldehyde dehydrogenase" evidence="9">
    <location>
        <begin position="21"/>
        <end position="280"/>
    </location>
</feature>
<comment type="cofactor">
    <cofactor evidence="1">
        <name>Fe(2+)</name>
        <dbReference type="ChEBI" id="CHEBI:29033"/>
    </cofactor>
</comment>
<dbReference type="InterPro" id="IPR012079">
    <property type="entry name" value="Bifunc_Ald-ADH"/>
</dbReference>
<dbReference type="PANTHER" id="PTHR11496">
    <property type="entry name" value="ALCOHOL DEHYDROGENASE"/>
    <property type="match status" value="1"/>
</dbReference>
<dbReference type="InterPro" id="IPR016162">
    <property type="entry name" value="Ald_DH_N"/>
</dbReference>
<comment type="caution">
    <text evidence="12">The sequence shown here is derived from an EMBL/GenBank/DDBJ whole genome shotgun (WGS) entry which is preliminary data.</text>
</comment>
<dbReference type="Gene3D" id="3.40.309.10">
    <property type="entry name" value="Aldehyde Dehydrogenase, Chain A, domain 2"/>
    <property type="match status" value="1"/>
</dbReference>
<dbReference type="InterPro" id="IPR016161">
    <property type="entry name" value="Ald_DH/histidinol_DH"/>
</dbReference>
<comment type="similarity">
    <text evidence="7 8">In the C-terminal section; belongs to the iron-containing alcohol dehydrogenase family.</text>
</comment>
<dbReference type="InterPro" id="IPR018211">
    <property type="entry name" value="ADH_Fe_CS"/>
</dbReference>
<dbReference type="Gene3D" id="3.40.605.10">
    <property type="entry name" value="Aldehyde Dehydrogenase, Chain A, domain 1"/>
    <property type="match status" value="1"/>
</dbReference>
<evidence type="ECO:0000256" key="6">
    <source>
        <dbReference type="ARBA" id="ARBA00035641"/>
    </source>
</evidence>
<proteinExistence type="inferred from homology"/>
<dbReference type="Gene3D" id="3.40.50.1970">
    <property type="match status" value="1"/>
</dbReference>
<keyword evidence="2 8" id="KW-0560">Oxidoreductase</keyword>
<dbReference type="CDD" id="cd08178">
    <property type="entry name" value="AAD_C"/>
    <property type="match status" value="1"/>
</dbReference>
<keyword evidence="4" id="KW-0520">NAD</keyword>
<dbReference type="FunFam" id="1.20.1090.10:FF:000001">
    <property type="entry name" value="Aldehyde-alcohol dehydrogenase"/>
    <property type="match status" value="1"/>
</dbReference>
<dbReference type="Proteomes" id="UP000480303">
    <property type="component" value="Unassembled WGS sequence"/>
</dbReference>
<dbReference type="CDD" id="cd07122">
    <property type="entry name" value="ALDH_F20_ACDH"/>
    <property type="match status" value="1"/>
</dbReference>
<dbReference type="PROSITE" id="PS00913">
    <property type="entry name" value="ADH_IRON_1"/>
    <property type="match status" value="1"/>
</dbReference>
<evidence type="ECO:0000313" key="13">
    <source>
        <dbReference type="Proteomes" id="UP000480303"/>
    </source>
</evidence>
<dbReference type="FunFam" id="3.40.50.1970:FF:000002">
    <property type="entry name" value="Aldehyde-alcohol dehydrogenase"/>
    <property type="match status" value="1"/>
</dbReference>
<evidence type="ECO:0000313" key="12">
    <source>
        <dbReference type="EMBL" id="GFH43371.1"/>
    </source>
</evidence>
<dbReference type="GO" id="GO:0006066">
    <property type="term" value="P:alcohol metabolic process"/>
    <property type="evidence" value="ECO:0007669"/>
    <property type="project" value="InterPro"/>
</dbReference>
<dbReference type="AlphaFoldDB" id="A0A6A0BGI1"/>
<reference evidence="12 13" key="1">
    <citation type="submission" date="2020-02" db="EMBL/GenBank/DDBJ databases">
        <title>Draft genome sequence of Lactococcus sp. Hs30E4-3.</title>
        <authorList>
            <person name="Noda S."/>
            <person name="Yuki M."/>
            <person name="Ohkuma M."/>
        </authorList>
    </citation>
    <scope>NUCLEOTIDE SEQUENCE [LARGE SCALE GENOMIC DNA]</scope>
    <source>
        <strain evidence="12 13">Hs30E4-3</strain>
    </source>
</reference>